<dbReference type="InterPro" id="IPR021239">
    <property type="entry name" value="DUF2625"/>
</dbReference>
<sequence length="221" mass="24401">MKTLTELIDVHDPGWVVVQEWLNAASNPYEVLAKDEARAEQALLQLQVTTRSPLGALVYETGGLLIDDGWLRILGSGSARLARDPMSWTQTATDAGSFAALLIADDASGGFFALNGGGLGEDIGNVYYFAPDALAWEGLEVGYSAFVEWALCGDLALFYQTVRWPNWREEVRTLGGEQVYAFFPFLWTEPTLSVNERKRTVTPIEEQWRLAQEVAGSHPES</sequence>
<dbReference type="EMBL" id="CP019445">
    <property type="protein sequence ID" value="APZ05906.1"/>
    <property type="molecule type" value="Genomic_DNA"/>
</dbReference>
<dbReference type="KEGG" id="kco:BWI95_13050"/>
<gene>
    <name evidence="1" type="ORF">BWI95_13050</name>
</gene>
<protein>
    <recommendedName>
        <fullName evidence="3">DUF2625 domain-containing protein</fullName>
    </recommendedName>
</protein>
<dbReference type="RefSeq" id="WP_076769611.1">
    <property type="nucleotide sequence ID" value="NZ_CP019445.1"/>
</dbReference>
<dbReference type="Proteomes" id="UP000187148">
    <property type="component" value="Chromosome"/>
</dbReference>
<evidence type="ECO:0008006" key="3">
    <source>
        <dbReference type="Google" id="ProtNLM"/>
    </source>
</evidence>
<keyword evidence="2" id="KW-1185">Reference proteome</keyword>
<dbReference type="AlphaFoldDB" id="A0A807LH34"/>
<dbReference type="NCBIfam" id="NF008498">
    <property type="entry name" value="PRK11408.1-5"/>
    <property type="match status" value="1"/>
</dbReference>
<proteinExistence type="predicted"/>
<organism evidence="1 2">
    <name type="scientific">Kosakonia cowanii JCM 10956 = DSM 18146</name>
    <dbReference type="NCBI Taxonomy" id="1300165"/>
    <lineage>
        <taxon>Bacteria</taxon>
        <taxon>Pseudomonadati</taxon>
        <taxon>Pseudomonadota</taxon>
        <taxon>Gammaproteobacteria</taxon>
        <taxon>Enterobacterales</taxon>
        <taxon>Enterobacteriaceae</taxon>
        <taxon>Kosakonia</taxon>
    </lineage>
</organism>
<reference evidence="1 2" key="1">
    <citation type="submission" date="2017-01" db="EMBL/GenBank/DDBJ databases">
        <authorList>
            <person name="Cao J.-M."/>
        </authorList>
    </citation>
    <scope>NUCLEOTIDE SEQUENCE [LARGE SCALE GENOMIC DNA]</scope>
    <source>
        <strain evidence="1 2">888-76</strain>
    </source>
</reference>
<name>A0A807LH34_9ENTR</name>
<evidence type="ECO:0000313" key="2">
    <source>
        <dbReference type="Proteomes" id="UP000187148"/>
    </source>
</evidence>
<evidence type="ECO:0000313" key="1">
    <source>
        <dbReference type="EMBL" id="APZ05906.1"/>
    </source>
</evidence>
<dbReference type="Pfam" id="PF10946">
    <property type="entry name" value="DUF2625"/>
    <property type="match status" value="1"/>
</dbReference>
<accession>A0A807LH34</accession>